<gene>
    <name evidence="1" type="ORF">MRB53_021449</name>
</gene>
<accession>A0ACC2L4W3</accession>
<dbReference type="Proteomes" id="UP001234297">
    <property type="component" value="Chromosome 6"/>
</dbReference>
<organism evidence="1 2">
    <name type="scientific">Persea americana</name>
    <name type="common">Avocado</name>
    <dbReference type="NCBI Taxonomy" id="3435"/>
    <lineage>
        <taxon>Eukaryota</taxon>
        <taxon>Viridiplantae</taxon>
        <taxon>Streptophyta</taxon>
        <taxon>Embryophyta</taxon>
        <taxon>Tracheophyta</taxon>
        <taxon>Spermatophyta</taxon>
        <taxon>Magnoliopsida</taxon>
        <taxon>Magnoliidae</taxon>
        <taxon>Laurales</taxon>
        <taxon>Lauraceae</taxon>
        <taxon>Persea</taxon>
    </lineage>
</organism>
<protein>
    <submittedName>
        <fullName evidence="1">Uncharacterized protein</fullName>
    </submittedName>
</protein>
<keyword evidence="2" id="KW-1185">Reference proteome</keyword>
<reference evidence="1 2" key="1">
    <citation type="journal article" date="2022" name="Hortic Res">
        <title>A haplotype resolved chromosomal level avocado genome allows analysis of novel avocado genes.</title>
        <authorList>
            <person name="Nath O."/>
            <person name="Fletcher S.J."/>
            <person name="Hayward A."/>
            <person name="Shaw L.M."/>
            <person name="Masouleh A.K."/>
            <person name="Furtado A."/>
            <person name="Henry R.J."/>
            <person name="Mitter N."/>
        </authorList>
    </citation>
    <scope>NUCLEOTIDE SEQUENCE [LARGE SCALE GENOMIC DNA]</scope>
    <source>
        <strain evidence="2">cv. Hass</strain>
    </source>
</reference>
<evidence type="ECO:0000313" key="1">
    <source>
        <dbReference type="EMBL" id="KAJ8628142.1"/>
    </source>
</evidence>
<dbReference type="EMBL" id="CM056814">
    <property type="protein sequence ID" value="KAJ8628142.1"/>
    <property type="molecule type" value="Genomic_DNA"/>
</dbReference>
<evidence type="ECO:0000313" key="2">
    <source>
        <dbReference type="Proteomes" id="UP001234297"/>
    </source>
</evidence>
<proteinExistence type="predicted"/>
<comment type="caution">
    <text evidence="1">The sequence shown here is derived from an EMBL/GenBank/DDBJ whole genome shotgun (WGS) entry which is preliminary data.</text>
</comment>
<name>A0ACC2L4W3_PERAE</name>
<sequence>MFQYLCLASLIFFPICNSSDTLTPIQSLRDGDTLISADQIFVLGFFSPGNSKNHYVGIWYNKIPNRTVVWTANRQNPVRDSSGILTINGGNLVLVDGGHNINRTLRSTNVSSSTMGNYSSATLTDSGNLVLTDGRGVILWESFDYPTNTFLPGMKLGLSLRTGLSWFLTSWKSVDDPAPGEFTLSLDPLGTPQYFFRMGTNPIWRIITSRFVLDDSGSFGKLMWSNKNRRWDLMWLAAQDRCDQYANCGAYGCCDSNRVAECECLRGFEPKTPSDWNLRDWSGGCVRKRSLDCDGKGDGFLRLGNVKVPDTTKSRVEPGLSLEACKEECLKNCSCTAYASFNVSGDRGCLMWDGDLVDLRVKSDGGHDIYIRVAASELAVKMPQLGAVNDGEATKRFET</sequence>